<keyword evidence="4 6" id="KW-0378">Hydrolase</keyword>
<dbReference type="InterPro" id="IPR020568">
    <property type="entry name" value="Ribosomal_Su5_D2-typ_SF"/>
</dbReference>
<evidence type="ECO:0000256" key="5">
    <source>
        <dbReference type="ARBA" id="ARBA00022884"/>
    </source>
</evidence>
<gene>
    <name evidence="6 8" type="primary">rnpA</name>
    <name evidence="8" type="ORF">GCM10010468_32860</name>
</gene>
<keyword evidence="9" id="KW-1185">Reference proteome</keyword>
<evidence type="ECO:0000256" key="2">
    <source>
        <dbReference type="ARBA" id="ARBA00022722"/>
    </source>
</evidence>
<comment type="similarity">
    <text evidence="6">Belongs to the RnpA family.</text>
</comment>
<dbReference type="SUPFAM" id="SSF54211">
    <property type="entry name" value="Ribosomal protein S5 domain 2-like"/>
    <property type="match status" value="1"/>
</dbReference>
<accession>A0ABP6Q978</accession>
<reference evidence="9" key="1">
    <citation type="journal article" date="2019" name="Int. J. Syst. Evol. Microbiol.">
        <title>The Global Catalogue of Microorganisms (GCM) 10K type strain sequencing project: providing services to taxonomists for standard genome sequencing and annotation.</title>
        <authorList>
            <consortium name="The Broad Institute Genomics Platform"/>
            <consortium name="The Broad Institute Genome Sequencing Center for Infectious Disease"/>
            <person name="Wu L."/>
            <person name="Ma J."/>
        </authorList>
    </citation>
    <scope>NUCLEOTIDE SEQUENCE [LARGE SCALE GENOMIC DNA]</scope>
    <source>
        <strain evidence="9">JCM 9377</strain>
    </source>
</reference>
<comment type="catalytic activity">
    <reaction evidence="6">
        <text>Endonucleolytic cleavage of RNA, removing 5'-extranucleotides from tRNA precursor.</text>
        <dbReference type="EC" id="3.1.26.5"/>
    </reaction>
</comment>
<evidence type="ECO:0000313" key="9">
    <source>
        <dbReference type="Proteomes" id="UP001501237"/>
    </source>
</evidence>
<dbReference type="EC" id="3.1.26.5" evidence="6 7"/>
<sequence length="123" mass="13656">MLPSGHRMRRRHEFTLAVRRGNRAGRPHLVAHLYLPSADETAEPEGNPLVGFIVSKAVGNAVVRNRVQRRLRHLLRDRVHRLPAGSLLVVRANPKAATAPTEELVKDVDSALGRLLRQSAKGQ</sequence>
<dbReference type="InterPro" id="IPR000100">
    <property type="entry name" value="RNase_P"/>
</dbReference>
<dbReference type="Proteomes" id="UP001501237">
    <property type="component" value="Unassembled WGS sequence"/>
</dbReference>
<keyword evidence="1 6" id="KW-0819">tRNA processing</keyword>
<evidence type="ECO:0000256" key="3">
    <source>
        <dbReference type="ARBA" id="ARBA00022759"/>
    </source>
</evidence>
<dbReference type="HAMAP" id="MF_00227">
    <property type="entry name" value="RNase_P"/>
    <property type="match status" value="1"/>
</dbReference>
<evidence type="ECO:0000256" key="6">
    <source>
        <dbReference type="HAMAP-Rule" id="MF_00227"/>
    </source>
</evidence>
<dbReference type="Pfam" id="PF00825">
    <property type="entry name" value="Ribonuclease_P"/>
    <property type="match status" value="1"/>
</dbReference>
<keyword evidence="2 6" id="KW-0540">Nuclease</keyword>
<dbReference type="NCBIfam" id="TIGR00188">
    <property type="entry name" value="rnpA"/>
    <property type="match status" value="1"/>
</dbReference>
<keyword evidence="3 6" id="KW-0255">Endonuclease</keyword>
<name>A0ABP6Q978_9ACTN</name>
<dbReference type="Gene3D" id="3.30.230.10">
    <property type="match status" value="1"/>
</dbReference>
<dbReference type="InterPro" id="IPR014721">
    <property type="entry name" value="Ribsml_uS5_D2-typ_fold_subgr"/>
</dbReference>
<evidence type="ECO:0000256" key="7">
    <source>
        <dbReference type="NCBIfam" id="TIGR00188"/>
    </source>
</evidence>
<dbReference type="EMBL" id="BAAAUV010000007">
    <property type="protein sequence ID" value="GAA3213090.1"/>
    <property type="molecule type" value="Genomic_DNA"/>
</dbReference>
<dbReference type="PANTHER" id="PTHR33992:SF1">
    <property type="entry name" value="RIBONUCLEASE P PROTEIN COMPONENT"/>
    <property type="match status" value="1"/>
</dbReference>
<evidence type="ECO:0000256" key="1">
    <source>
        <dbReference type="ARBA" id="ARBA00022694"/>
    </source>
</evidence>
<comment type="caution">
    <text evidence="8">The sequence shown here is derived from an EMBL/GenBank/DDBJ whole genome shotgun (WGS) entry which is preliminary data.</text>
</comment>
<comment type="subunit">
    <text evidence="6">Consists of a catalytic RNA component (M1 or rnpB) and a protein subunit.</text>
</comment>
<dbReference type="PANTHER" id="PTHR33992">
    <property type="entry name" value="RIBONUCLEASE P PROTEIN COMPONENT"/>
    <property type="match status" value="1"/>
</dbReference>
<keyword evidence="5 6" id="KW-0694">RNA-binding</keyword>
<comment type="function">
    <text evidence="6">RNaseP catalyzes the removal of the 5'-leader sequence from pre-tRNA to produce the mature 5'-terminus. It can also cleave other RNA substrates such as 4.5S RNA. The protein component plays an auxiliary but essential role in vivo by binding to the 5'-leader sequence and broadening the substrate specificity of the ribozyme.</text>
</comment>
<protein>
    <recommendedName>
        <fullName evidence="6 7">Ribonuclease P protein component</fullName>
        <shortName evidence="6">RNase P protein</shortName>
        <shortName evidence="6">RNaseP protein</shortName>
        <ecNumber evidence="6 7">3.1.26.5</ecNumber>
    </recommendedName>
    <alternativeName>
        <fullName evidence="6">Protein C5</fullName>
    </alternativeName>
</protein>
<evidence type="ECO:0000256" key="4">
    <source>
        <dbReference type="ARBA" id="ARBA00022801"/>
    </source>
</evidence>
<proteinExistence type="inferred from homology"/>
<evidence type="ECO:0000313" key="8">
    <source>
        <dbReference type="EMBL" id="GAA3213090.1"/>
    </source>
</evidence>
<organism evidence="8 9">
    <name type="scientific">Actinocorallia longicatena</name>
    <dbReference type="NCBI Taxonomy" id="111803"/>
    <lineage>
        <taxon>Bacteria</taxon>
        <taxon>Bacillati</taxon>
        <taxon>Actinomycetota</taxon>
        <taxon>Actinomycetes</taxon>
        <taxon>Streptosporangiales</taxon>
        <taxon>Thermomonosporaceae</taxon>
        <taxon>Actinocorallia</taxon>
    </lineage>
</organism>